<keyword evidence="2" id="KW-0813">Transport</keyword>
<dbReference type="AlphaFoldDB" id="A0A0P6XKH6"/>
<reference evidence="8 9" key="1">
    <citation type="submission" date="2015-07" db="EMBL/GenBank/DDBJ databases">
        <title>Whole genome sequence of Thermanaerothrix daxensis DSM 23592.</title>
        <authorList>
            <person name="Hemp J."/>
            <person name="Ward L.M."/>
            <person name="Pace L.A."/>
            <person name="Fischer W.W."/>
        </authorList>
    </citation>
    <scope>NUCLEOTIDE SEQUENCE [LARGE SCALE GENOMIC DNA]</scope>
    <source>
        <strain evidence="8 9">GNS-1</strain>
    </source>
</reference>
<gene>
    <name evidence="8" type="ORF">SE15_01590</name>
</gene>
<dbReference type="PATRIC" id="fig|869279.4.peg.318"/>
<dbReference type="Gene3D" id="1.20.1250.20">
    <property type="entry name" value="MFS general substrate transporter like domains"/>
    <property type="match status" value="1"/>
</dbReference>
<keyword evidence="3" id="KW-1003">Cell membrane</keyword>
<evidence type="ECO:0000256" key="7">
    <source>
        <dbReference type="SAM" id="Phobius"/>
    </source>
</evidence>
<keyword evidence="5 7" id="KW-1133">Transmembrane helix</keyword>
<evidence type="ECO:0000256" key="6">
    <source>
        <dbReference type="ARBA" id="ARBA00023136"/>
    </source>
</evidence>
<accession>A0A0P6XKH6</accession>
<dbReference type="GO" id="GO:0005886">
    <property type="term" value="C:plasma membrane"/>
    <property type="evidence" value="ECO:0007669"/>
    <property type="project" value="UniProtKB-SubCell"/>
</dbReference>
<feature type="transmembrane region" description="Helical" evidence="7">
    <location>
        <begin position="269"/>
        <end position="290"/>
    </location>
</feature>
<keyword evidence="6 7" id="KW-0472">Membrane</keyword>
<dbReference type="InterPro" id="IPR036259">
    <property type="entry name" value="MFS_trans_sf"/>
</dbReference>
<comment type="caution">
    <text evidence="8">The sequence shown here is derived from an EMBL/GenBank/DDBJ whole genome shotgun (WGS) entry which is preliminary data.</text>
</comment>
<feature type="transmembrane region" description="Helical" evidence="7">
    <location>
        <begin position="324"/>
        <end position="347"/>
    </location>
</feature>
<feature type="transmembrane region" description="Helical" evidence="7">
    <location>
        <begin position="21"/>
        <end position="46"/>
    </location>
</feature>
<evidence type="ECO:0000256" key="1">
    <source>
        <dbReference type="ARBA" id="ARBA00004651"/>
    </source>
</evidence>
<dbReference type="OrthoDB" id="9775268at2"/>
<organism evidence="8 9">
    <name type="scientific">Thermanaerothrix daxensis</name>
    <dbReference type="NCBI Taxonomy" id="869279"/>
    <lineage>
        <taxon>Bacteria</taxon>
        <taxon>Bacillati</taxon>
        <taxon>Chloroflexota</taxon>
        <taxon>Anaerolineae</taxon>
        <taxon>Anaerolineales</taxon>
        <taxon>Anaerolineaceae</taxon>
        <taxon>Thermanaerothrix</taxon>
    </lineage>
</organism>
<keyword evidence="9" id="KW-1185">Reference proteome</keyword>
<comment type="subcellular location">
    <subcellularLocation>
        <location evidence="1">Cell membrane</location>
        <topology evidence="1">Multi-pass membrane protein</topology>
    </subcellularLocation>
</comment>
<feature type="transmembrane region" description="Helical" evidence="7">
    <location>
        <begin position="177"/>
        <end position="197"/>
    </location>
</feature>
<dbReference type="SUPFAM" id="SSF103473">
    <property type="entry name" value="MFS general substrate transporter"/>
    <property type="match status" value="1"/>
</dbReference>
<dbReference type="EMBL" id="LGKO01000002">
    <property type="protein sequence ID" value="KPL83931.1"/>
    <property type="molecule type" value="Genomic_DNA"/>
</dbReference>
<feature type="transmembrane region" description="Helical" evidence="7">
    <location>
        <begin position="297"/>
        <end position="318"/>
    </location>
</feature>
<proteinExistence type="predicted"/>
<dbReference type="STRING" id="869279.SE15_01590"/>
<dbReference type="RefSeq" id="WP_054520347.1">
    <property type="nucleotide sequence ID" value="NZ_LGKO01000002.1"/>
</dbReference>
<sequence length="429" mass="45690">MNPTPPPLTPAEDPRWLRRFAPIWIGQVFSLFGSGLVHFSLIWWLTQTTGSAVVLATASLVGFLPQVVLGPFAGALVDRWNRRRVMMLSDSGIALATLGLVLLFALGLAQPWHVYLILFLRSLGGAFHWPALQASTTLLVPERHLARVAGANQALNGLINIAAPPVGALLLDVLPLQSVLAIDIVTALIAVGLLGLVQIPQPKRTDTQTTLTPRVVFQDVHEGLRYLVGWPGMLAILLMATLINFLLNPAFALLPLLVTRHFHGGALHLGWLESGYGIGVVLGGVILSIWGGFRRKLWTSMSGLFLLGTSAIGMGLLPSSAYPLALGLMFGLGVANPITNGPLFALVQSRVAPEIQGRVFTVIHSLAAAMTPVGMLIAGPVAEWLGLQTWYIIGGAGCVLMSIIALSWPLTANLETQSTPHMVSADSSA</sequence>
<evidence type="ECO:0000313" key="8">
    <source>
        <dbReference type="EMBL" id="KPL83931.1"/>
    </source>
</evidence>
<dbReference type="Pfam" id="PF07690">
    <property type="entry name" value="MFS_1"/>
    <property type="match status" value="1"/>
</dbReference>
<evidence type="ECO:0000256" key="3">
    <source>
        <dbReference type="ARBA" id="ARBA00022475"/>
    </source>
</evidence>
<feature type="transmembrane region" description="Helical" evidence="7">
    <location>
        <begin position="390"/>
        <end position="412"/>
    </location>
</feature>
<dbReference type="PANTHER" id="PTHR23513:SF9">
    <property type="entry name" value="ENTEROBACTIN EXPORTER ENTS"/>
    <property type="match status" value="1"/>
</dbReference>
<dbReference type="InterPro" id="IPR011701">
    <property type="entry name" value="MFS"/>
</dbReference>
<evidence type="ECO:0000256" key="5">
    <source>
        <dbReference type="ARBA" id="ARBA00022989"/>
    </source>
</evidence>
<dbReference type="PANTHER" id="PTHR23513">
    <property type="entry name" value="INTEGRAL MEMBRANE EFFLUX PROTEIN-RELATED"/>
    <property type="match status" value="1"/>
</dbReference>
<name>A0A0P6XKH6_9CHLR</name>
<evidence type="ECO:0000313" key="9">
    <source>
        <dbReference type="Proteomes" id="UP000050544"/>
    </source>
</evidence>
<feature type="transmembrane region" description="Helical" evidence="7">
    <location>
        <begin position="234"/>
        <end position="257"/>
    </location>
</feature>
<keyword evidence="4 7" id="KW-0812">Transmembrane</keyword>
<feature type="transmembrane region" description="Helical" evidence="7">
    <location>
        <begin position="359"/>
        <end position="378"/>
    </location>
</feature>
<evidence type="ECO:0000256" key="4">
    <source>
        <dbReference type="ARBA" id="ARBA00022692"/>
    </source>
</evidence>
<dbReference type="GO" id="GO:0022857">
    <property type="term" value="F:transmembrane transporter activity"/>
    <property type="evidence" value="ECO:0007669"/>
    <property type="project" value="InterPro"/>
</dbReference>
<evidence type="ECO:0000256" key="2">
    <source>
        <dbReference type="ARBA" id="ARBA00022448"/>
    </source>
</evidence>
<dbReference type="Proteomes" id="UP000050544">
    <property type="component" value="Unassembled WGS sequence"/>
</dbReference>
<dbReference type="CDD" id="cd06173">
    <property type="entry name" value="MFS_MefA_like"/>
    <property type="match status" value="1"/>
</dbReference>
<protein>
    <submittedName>
        <fullName evidence="8">MFS transporter</fullName>
    </submittedName>
</protein>
<feature type="transmembrane region" description="Helical" evidence="7">
    <location>
        <begin position="52"/>
        <end position="73"/>
    </location>
</feature>